<accession>A0A2S7Y0L3</accession>
<feature type="region of interest" description="Disordered" evidence="1">
    <location>
        <begin position="175"/>
        <end position="196"/>
    </location>
</feature>
<dbReference type="EMBL" id="JRHA01000002">
    <property type="protein sequence ID" value="PQK09686.1"/>
    <property type="molecule type" value="Genomic_DNA"/>
</dbReference>
<proteinExistence type="predicted"/>
<dbReference type="AlphaFoldDB" id="A0A2S7Y0L3"/>
<sequence>MPRRAWRGRRGKCSAEHMVRCRNRSAHWLEAGKTSIFVMMKEEREERKLPRGVTMWASMPSQRGGRANMQEEVTPKPCLELAAQGILRTSIPATIAHHAAQTAYPACSCGLVQPVQLVQLASGRQRAHSRPSRALIELEVSTNSSLPTHHQQQQQQQQLSRESFGKFCQLHDASTLSRQKERPENGAWPVSQQQQQLPETLELQTRRRSIWLSYEIWSSKMTSEIPLLPPKETTLAAHSAGHRGLEWHQTIRD</sequence>
<gene>
    <name evidence="2" type="ORF">BB8028_0002g00100</name>
</gene>
<protein>
    <submittedName>
        <fullName evidence="2">Uncharacterized protein</fullName>
    </submittedName>
</protein>
<evidence type="ECO:0000256" key="1">
    <source>
        <dbReference type="SAM" id="MobiDB-lite"/>
    </source>
</evidence>
<dbReference type="Proteomes" id="UP000237441">
    <property type="component" value="Unassembled WGS sequence"/>
</dbReference>
<organism evidence="2 3">
    <name type="scientific">Beauveria bassiana</name>
    <name type="common">White muscardine disease fungus</name>
    <name type="synonym">Tritirachium shiotae</name>
    <dbReference type="NCBI Taxonomy" id="176275"/>
    <lineage>
        <taxon>Eukaryota</taxon>
        <taxon>Fungi</taxon>
        <taxon>Dikarya</taxon>
        <taxon>Ascomycota</taxon>
        <taxon>Pezizomycotina</taxon>
        <taxon>Sordariomycetes</taxon>
        <taxon>Hypocreomycetidae</taxon>
        <taxon>Hypocreales</taxon>
        <taxon>Cordycipitaceae</taxon>
        <taxon>Beauveria</taxon>
    </lineage>
</organism>
<name>A0A2S7Y0L3_BEABA</name>
<comment type="caution">
    <text evidence="2">The sequence shown here is derived from an EMBL/GenBank/DDBJ whole genome shotgun (WGS) entry which is preliminary data.</text>
</comment>
<reference evidence="2 3" key="1">
    <citation type="submission" date="2016-07" db="EMBL/GenBank/DDBJ databases">
        <title>Comparative genomics of the entomopathogenic fungus Beauveria bassiana.</title>
        <authorList>
            <person name="Valero Jimenez C.A."/>
            <person name="Zwaan B.J."/>
            <person name="Van Kan J.A."/>
            <person name="Takken W."/>
            <person name="Debets A.J."/>
            <person name="Schoustra S.E."/>
            <person name="Koenraadt C.J."/>
        </authorList>
    </citation>
    <scope>NUCLEOTIDE SEQUENCE [LARGE SCALE GENOMIC DNA]</scope>
    <source>
        <strain evidence="2 3">ARSEF 8028</strain>
    </source>
</reference>
<evidence type="ECO:0000313" key="2">
    <source>
        <dbReference type="EMBL" id="PQK09686.1"/>
    </source>
</evidence>
<evidence type="ECO:0000313" key="3">
    <source>
        <dbReference type="Proteomes" id="UP000237441"/>
    </source>
</evidence>